<accession>A0ABW2ZEU3</accession>
<evidence type="ECO:0000313" key="3">
    <source>
        <dbReference type="EMBL" id="MFD0764714.1"/>
    </source>
</evidence>
<proteinExistence type="predicted"/>
<dbReference type="Proteomes" id="UP001597073">
    <property type="component" value="Unassembled WGS sequence"/>
</dbReference>
<feature type="compositionally biased region" description="Basic and acidic residues" evidence="1">
    <location>
        <begin position="70"/>
        <end position="82"/>
    </location>
</feature>
<gene>
    <name evidence="3" type="ORF">ACFQZI_07595</name>
</gene>
<evidence type="ECO:0000313" key="4">
    <source>
        <dbReference type="Proteomes" id="UP001597073"/>
    </source>
</evidence>
<evidence type="ECO:0000256" key="2">
    <source>
        <dbReference type="SAM" id="SignalP"/>
    </source>
</evidence>
<feature type="chain" id="PRO_5047304924" evidence="2">
    <location>
        <begin position="19"/>
        <end position="82"/>
    </location>
</feature>
<protein>
    <submittedName>
        <fullName evidence="3">Uncharacterized protein</fullName>
    </submittedName>
</protein>
<evidence type="ECO:0000256" key="1">
    <source>
        <dbReference type="SAM" id="MobiDB-lite"/>
    </source>
</evidence>
<feature type="signal peptide" evidence="2">
    <location>
        <begin position="1"/>
        <end position="18"/>
    </location>
</feature>
<keyword evidence="2" id="KW-0732">Signal</keyword>
<keyword evidence="4" id="KW-1185">Reference proteome</keyword>
<dbReference type="EMBL" id="JBHTIA010000003">
    <property type="protein sequence ID" value="MFD0764714.1"/>
    <property type="molecule type" value="Genomic_DNA"/>
</dbReference>
<comment type="caution">
    <text evidence="3">The sequence shown here is derived from an EMBL/GenBank/DDBJ whole genome shotgun (WGS) entry which is preliminary data.</text>
</comment>
<dbReference type="RefSeq" id="WP_377140597.1">
    <property type="nucleotide sequence ID" value="NZ_JBHTIA010000003.1"/>
</dbReference>
<organism evidence="3 4">
    <name type="scientific">Mucilaginibacter lutimaris</name>
    <dbReference type="NCBI Taxonomy" id="931629"/>
    <lineage>
        <taxon>Bacteria</taxon>
        <taxon>Pseudomonadati</taxon>
        <taxon>Bacteroidota</taxon>
        <taxon>Sphingobacteriia</taxon>
        <taxon>Sphingobacteriales</taxon>
        <taxon>Sphingobacteriaceae</taxon>
        <taxon>Mucilaginibacter</taxon>
    </lineage>
</organism>
<dbReference type="PROSITE" id="PS51257">
    <property type="entry name" value="PROKAR_LIPOPROTEIN"/>
    <property type="match status" value="1"/>
</dbReference>
<sequence>MKKIIYLLLAIVVIGVYACQKDNTAPAGKSLNNLSVKGKKDTVPPDPSFNTFRVKKDTVPPDPSFNTLRTKKDTVPPDPSFK</sequence>
<feature type="region of interest" description="Disordered" evidence="1">
    <location>
        <begin position="28"/>
        <end position="82"/>
    </location>
</feature>
<name>A0ABW2ZEU3_9SPHI</name>
<reference evidence="4" key="1">
    <citation type="journal article" date="2019" name="Int. J. Syst. Evol. Microbiol.">
        <title>The Global Catalogue of Microorganisms (GCM) 10K type strain sequencing project: providing services to taxonomists for standard genome sequencing and annotation.</title>
        <authorList>
            <consortium name="The Broad Institute Genomics Platform"/>
            <consortium name="The Broad Institute Genome Sequencing Center for Infectious Disease"/>
            <person name="Wu L."/>
            <person name="Ma J."/>
        </authorList>
    </citation>
    <scope>NUCLEOTIDE SEQUENCE [LARGE SCALE GENOMIC DNA]</scope>
    <source>
        <strain evidence="4">CCUG 60742</strain>
    </source>
</reference>